<keyword evidence="3" id="KW-1185">Reference proteome</keyword>
<gene>
    <name evidence="2" type="ORF">M427DRAFT_201412</name>
</gene>
<feature type="compositionally biased region" description="Basic and acidic residues" evidence="1">
    <location>
        <begin position="15"/>
        <end position="27"/>
    </location>
</feature>
<organism evidence="2 3">
    <name type="scientific">Gonapodya prolifera (strain JEL478)</name>
    <name type="common">Monoblepharis prolifera</name>
    <dbReference type="NCBI Taxonomy" id="1344416"/>
    <lineage>
        <taxon>Eukaryota</taxon>
        <taxon>Fungi</taxon>
        <taxon>Fungi incertae sedis</taxon>
        <taxon>Chytridiomycota</taxon>
        <taxon>Chytridiomycota incertae sedis</taxon>
        <taxon>Monoblepharidomycetes</taxon>
        <taxon>Monoblepharidales</taxon>
        <taxon>Gonapodyaceae</taxon>
        <taxon>Gonapodya</taxon>
    </lineage>
</organism>
<evidence type="ECO:0000313" key="3">
    <source>
        <dbReference type="Proteomes" id="UP000070544"/>
    </source>
</evidence>
<protein>
    <submittedName>
        <fullName evidence="2">Uncharacterized protein</fullName>
    </submittedName>
</protein>
<dbReference type="Proteomes" id="UP000070544">
    <property type="component" value="Unassembled WGS sequence"/>
</dbReference>
<evidence type="ECO:0000256" key="1">
    <source>
        <dbReference type="SAM" id="MobiDB-lite"/>
    </source>
</evidence>
<name>A0A138ZZP6_GONPJ</name>
<proteinExistence type="predicted"/>
<dbReference type="EMBL" id="KQ965842">
    <property type="protein sequence ID" value="KXS09971.1"/>
    <property type="molecule type" value="Genomic_DNA"/>
</dbReference>
<sequence>MQQLQKLPPHSKHIMPRDAWRPPEHSPWRPMISLNRPPFLATSIPVLSPTTNPRSSRDEPLNGRKGLQSGPLRQTFGNGVRRGNFTGRRGEVASTKEIGGWHMLQWEAAVEQTSYPPVCAATFHELLTIVSLICSKHLQSILTHVSERRDLIAPSPGSR</sequence>
<evidence type="ECO:0000313" key="2">
    <source>
        <dbReference type="EMBL" id="KXS09971.1"/>
    </source>
</evidence>
<feature type="region of interest" description="Disordered" evidence="1">
    <location>
        <begin position="1"/>
        <end position="82"/>
    </location>
</feature>
<dbReference type="AlphaFoldDB" id="A0A138ZZP6"/>
<reference evidence="2 3" key="1">
    <citation type="journal article" date="2015" name="Genome Biol. Evol.">
        <title>Phylogenomic analyses indicate that early fungi evolved digesting cell walls of algal ancestors of land plants.</title>
        <authorList>
            <person name="Chang Y."/>
            <person name="Wang S."/>
            <person name="Sekimoto S."/>
            <person name="Aerts A.L."/>
            <person name="Choi C."/>
            <person name="Clum A."/>
            <person name="LaButti K.M."/>
            <person name="Lindquist E.A."/>
            <person name="Yee Ngan C."/>
            <person name="Ohm R.A."/>
            <person name="Salamov A.A."/>
            <person name="Grigoriev I.V."/>
            <person name="Spatafora J.W."/>
            <person name="Berbee M.L."/>
        </authorList>
    </citation>
    <scope>NUCLEOTIDE SEQUENCE [LARGE SCALE GENOMIC DNA]</scope>
    <source>
        <strain evidence="2 3">JEL478</strain>
    </source>
</reference>
<accession>A0A138ZZP6</accession>